<sequence length="298" mass="30177">MAYGKEEARDVQVRNLTSEQVLDLEASQNLLLPISTVGFDHHRIPEHSDLGVAQRPILHDLGGPEAVPPVDYVHLRSVLGQEVGLLHGRVATADHRKGLVAEDGGGAVAHSASRNTTVPEPIFAVTGSREGEALGDGAGGDDDGVGENGLGIGEDLEGGGGEIDARDGLGEDLGAEAEGLAPAAVHELDAKDALWETGEILDVGGGGELAAGGDVVGHPALEEDGLEFGTSGVDGCGVGGGATPDDANLSLEGLEAVHGGRGLGGGERRSGGGGKPKPKSKSNKASSFFEECFEAVWV</sequence>
<proteinExistence type="predicted"/>
<dbReference type="AlphaFoldDB" id="A0A2P5EB71"/>
<dbReference type="AntiFam" id="ANF00233">
    <property type="entry name" value="Shadow ORF (opposite trxB)"/>
</dbReference>
<name>A0A2P5EB71_TREOI</name>
<feature type="region of interest" description="Disordered" evidence="1">
    <location>
        <begin position="257"/>
        <end position="286"/>
    </location>
</feature>
<organism evidence="2 3">
    <name type="scientific">Trema orientale</name>
    <name type="common">Charcoal tree</name>
    <name type="synonym">Celtis orientalis</name>
    <dbReference type="NCBI Taxonomy" id="63057"/>
    <lineage>
        <taxon>Eukaryota</taxon>
        <taxon>Viridiplantae</taxon>
        <taxon>Streptophyta</taxon>
        <taxon>Embryophyta</taxon>
        <taxon>Tracheophyta</taxon>
        <taxon>Spermatophyta</taxon>
        <taxon>Magnoliopsida</taxon>
        <taxon>eudicotyledons</taxon>
        <taxon>Gunneridae</taxon>
        <taxon>Pentapetalae</taxon>
        <taxon>rosids</taxon>
        <taxon>fabids</taxon>
        <taxon>Rosales</taxon>
        <taxon>Cannabaceae</taxon>
        <taxon>Trema</taxon>
    </lineage>
</organism>
<accession>A0A2P5EB71</accession>
<reference evidence="3" key="1">
    <citation type="submission" date="2016-06" db="EMBL/GenBank/DDBJ databases">
        <title>Parallel loss of symbiosis genes in relatives of nitrogen-fixing non-legume Parasponia.</title>
        <authorList>
            <person name="Van Velzen R."/>
            <person name="Holmer R."/>
            <person name="Bu F."/>
            <person name="Rutten L."/>
            <person name="Van Zeijl A."/>
            <person name="Liu W."/>
            <person name="Santuari L."/>
            <person name="Cao Q."/>
            <person name="Sharma T."/>
            <person name="Shen D."/>
            <person name="Roswanjaya Y."/>
            <person name="Wardhani T."/>
            <person name="Kalhor M.S."/>
            <person name="Jansen J."/>
            <person name="Van den Hoogen J."/>
            <person name="Gungor B."/>
            <person name="Hartog M."/>
            <person name="Hontelez J."/>
            <person name="Verver J."/>
            <person name="Yang W.-C."/>
            <person name="Schijlen E."/>
            <person name="Repin R."/>
            <person name="Schilthuizen M."/>
            <person name="Schranz E."/>
            <person name="Heidstra R."/>
            <person name="Miyata K."/>
            <person name="Fedorova E."/>
            <person name="Kohlen W."/>
            <person name="Bisseling T."/>
            <person name="Smit S."/>
            <person name="Geurts R."/>
        </authorList>
    </citation>
    <scope>NUCLEOTIDE SEQUENCE [LARGE SCALE GENOMIC DNA]</scope>
    <source>
        <strain evidence="3">cv. RG33-2</strain>
    </source>
</reference>
<evidence type="ECO:0000256" key="1">
    <source>
        <dbReference type="SAM" id="MobiDB-lite"/>
    </source>
</evidence>
<feature type="compositionally biased region" description="Gly residues" evidence="1">
    <location>
        <begin position="259"/>
        <end position="275"/>
    </location>
</feature>
<dbReference type="EMBL" id="JXTC01000189">
    <property type="protein sequence ID" value="PON82760.1"/>
    <property type="molecule type" value="Genomic_DNA"/>
</dbReference>
<evidence type="ECO:0000313" key="2">
    <source>
        <dbReference type="EMBL" id="PON82760.1"/>
    </source>
</evidence>
<protein>
    <submittedName>
        <fullName evidence="2">Uncharacterized protein</fullName>
    </submittedName>
</protein>
<dbReference type="OrthoDB" id="10412377at2759"/>
<comment type="caution">
    <text evidence="2">The sequence shown here is derived from an EMBL/GenBank/DDBJ whole genome shotgun (WGS) entry which is preliminary data.</text>
</comment>
<dbReference type="Proteomes" id="UP000237000">
    <property type="component" value="Unassembled WGS sequence"/>
</dbReference>
<dbReference type="InParanoid" id="A0A2P5EB71"/>
<keyword evidence="3" id="KW-1185">Reference proteome</keyword>
<evidence type="ECO:0000313" key="3">
    <source>
        <dbReference type="Proteomes" id="UP000237000"/>
    </source>
</evidence>
<gene>
    <name evidence="2" type="ORF">TorRG33x02_215360</name>
</gene>